<dbReference type="SUPFAM" id="SSF52799">
    <property type="entry name" value="(Phosphotyrosine protein) phosphatases II"/>
    <property type="match status" value="1"/>
</dbReference>
<reference evidence="1" key="1">
    <citation type="journal article" date="2015" name="Nature">
        <title>Complex archaea that bridge the gap between prokaryotes and eukaryotes.</title>
        <authorList>
            <person name="Spang A."/>
            <person name="Saw J.H."/>
            <person name="Jorgensen S.L."/>
            <person name="Zaremba-Niedzwiedzka K."/>
            <person name="Martijn J."/>
            <person name="Lind A.E."/>
            <person name="van Eijk R."/>
            <person name="Schleper C."/>
            <person name="Guy L."/>
            <person name="Ettema T.J."/>
        </authorList>
    </citation>
    <scope>NUCLEOTIDE SEQUENCE</scope>
</reference>
<organism evidence="1">
    <name type="scientific">marine sediment metagenome</name>
    <dbReference type="NCBI Taxonomy" id="412755"/>
    <lineage>
        <taxon>unclassified sequences</taxon>
        <taxon>metagenomes</taxon>
        <taxon>ecological metagenomes</taxon>
    </lineage>
</organism>
<dbReference type="EMBL" id="LAZR01000143">
    <property type="protein sequence ID" value="KKN86813.1"/>
    <property type="molecule type" value="Genomic_DNA"/>
</dbReference>
<sequence length="312" mass="34807">MSRASRRRARREKQVVQAASYKTYEEIWGTSISEDYEKNTTKAITVGGYVYTGKAGKKTNYVPKPVCHHWQDEVAVGEYNLTVSGLLRADKKPYSDPDLGIYLDAKWGEFLQEDMVTPGLTGVASHSESPAQFYIVVWKDFGTIDDARYAGIIDLAVQYLKEGKHVDIGCMGAHGRTGTVVAGILIKMEGLSAAKAITETRLRHCDEAIETFAQQRLIYTYAGEEIPSQLWPAKKTMTTSLGPETKLEFLTEEEINEYIAGSMDGEYHSTDAPTDITQFNDPPNDWIEEILAKHNNLSNLGAIDPEAEDLPW</sequence>
<dbReference type="Gene3D" id="3.90.190.10">
    <property type="entry name" value="Protein tyrosine phosphatase superfamily"/>
    <property type="match status" value="1"/>
</dbReference>
<accession>A0A0F9X5J7</accession>
<gene>
    <name evidence="1" type="ORF">LCGC14_0263720</name>
</gene>
<dbReference type="InterPro" id="IPR029021">
    <property type="entry name" value="Prot-tyrosine_phosphatase-like"/>
</dbReference>
<evidence type="ECO:0000313" key="1">
    <source>
        <dbReference type="EMBL" id="KKN86813.1"/>
    </source>
</evidence>
<proteinExistence type="predicted"/>
<name>A0A0F9X5J7_9ZZZZ</name>
<dbReference type="AlphaFoldDB" id="A0A0F9X5J7"/>
<protein>
    <recommendedName>
        <fullName evidence="2">Tyrosine specific protein phosphatases domain-containing protein</fullName>
    </recommendedName>
</protein>
<evidence type="ECO:0008006" key="2">
    <source>
        <dbReference type="Google" id="ProtNLM"/>
    </source>
</evidence>
<comment type="caution">
    <text evidence="1">The sequence shown here is derived from an EMBL/GenBank/DDBJ whole genome shotgun (WGS) entry which is preliminary data.</text>
</comment>